<reference evidence="3 4" key="1">
    <citation type="submission" date="2016-11" db="EMBL/GenBank/DDBJ databases">
        <authorList>
            <person name="Jaros S."/>
            <person name="Januszkiewicz K."/>
            <person name="Wedrychowicz H."/>
        </authorList>
    </citation>
    <scope>NUCLEOTIDE SEQUENCE [LARGE SCALE GENOMIC DNA]</scope>
    <source>
        <strain evidence="3">NCIMB 2154T</strain>
    </source>
</reference>
<organism evidence="3 4">
    <name type="scientific">Tenacibaculum maritimum NCIMB 2154</name>
    <dbReference type="NCBI Taxonomy" id="1349785"/>
    <lineage>
        <taxon>Bacteria</taxon>
        <taxon>Pseudomonadati</taxon>
        <taxon>Bacteroidota</taxon>
        <taxon>Flavobacteriia</taxon>
        <taxon>Flavobacteriales</taxon>
        <taxon>Flavobacteriaceae</taxon>
        <taxon>Tenacibaculum</taxon>
    </lineage>
</organism>
<evidence type="ECO:0000313" key="4">
    <source>
        <dbReference type="Proteomes" id="UP000231564"/>
    </source>
</evidence>
<sequence length="604" mass="70947">MLKERVLNLFNYTLKMKKILFVTFLIFSNVIIAQNDYLIAENYYRQGAYEKATQFYLKLYGKNKYNTTYLRKLISCYQETGNFLQADKLLRERIKQQPSQIYLNIFLGYNYERQQKNEKAKEFYSKTLQLLEKDANYGGVVGRAFREYNLLDYAIKAYEKAMLKQPKANFSFQIAQIYGEQGNVEKMFQSYINMIDKNANYLKNVKRYISRYITDDNEDQNNILLKKTLLKKSISNPKNAWNQLLSWLFIQQKDFGKAFIQEKALYAREDKFLSRMKKLGEISFENKDYEIAQKSFDFFILKTRYPQEKIDGIYHKIQIAILQKKLGVEEKIQAIFEEYGKNKTTLPIQIAYADYLTFQKNQPEKAKQVLEEAMLFTTSKFQEAQLKIKLGDILVFTEQFNKALLYFTQVQTKLKGHTLAQEARFKVAQTSYFKNDFKWAMAQLKVLKSSSSQLIANDATELFLIISDNQSKDSIPSGLKRYAKADLLAFQNKNEDAIIVLNDVIIAFKGQPIEDEALFKQAKLFIEEAKFDSAIANLENIIRLKVDGILVDDSLYELAELYRTKLNQPEKASEYYQKIIFDHQSSIYLVDARKKYRKLRGEEI</sequence>
<keyword evidence="1" id="KW-0677">Repeat</keyword>
<evidence type="ECO:0008006" key="5">
    <source>
        <dbReference type="Google" id="ProtNLM"/>
    </source>
</evidence>
<dbReference type="KEGG" id="tmar:MARIT_0219"/>
<dbReference type="Proteomes" id="UP000231564">
    <property type="component" value="Chromosome MARIT"/>
</dbReference>
<dbReference type="AlphaFoldDB" id="A0A2H1E627"/>
<dbReference type="SMART" id="SM00028">
    <property type="entry name" value="TPR"/>
    <property type="match status" value="5"/>
</dbReference>
<dbReference type="STRING" id="1349785.GCA_000509405_02432"/>
<dbReference type="Gene3D" id="1.25.40.10">
    <property type="entry name" value="Tetratricopeptide repeat domain"/>
    <property type="match status" value="3"/>
</dbReference>
<gene>
    <name evidence="3" type="ORF">MARIT_0219</name>
</gene>
<evidence type="ECO:0000256" key="2">
    <source>
        <dbReference type="ARBA" id="ARBA00022803"/>
    </source>
</evidence>
<dbReference type="PANTHER" id="PTHR45586:SF1">
    <property type="entry name" value="LIPOPOLYSACCHARIDE ASSEMBLY PROTEIN B"/>
    <property type="match status" value="1"/>
</dbReference>
<evidence type="ECO:0000256" key="1">
    <source>
        <dbReference type="ARBA" id="ARBA00022737"/>
    </source>
</evidence>
<dbReference type="SUPFAM" id="SSF48452">
    <property type="entry name" value="TPR-like"/>
    <property type="match status" value="3"/>
</dbReference>
<dbReference type="InterPro" id="IPR019734">
    <property type="entry name" value="TPR_rpt"/>
</dbReference>
<accession>A0A2H1E627</accession>
<name>A0A2H1E627_9FLAO</name>
<proteinExistence type="predicted"/>
<evidence type="ECO:0000313" key="3">
    <source>
        <dbReference type="EMBL" id="SFZ80129.1"/>
    </source>
</evidence>
<protein>
    <recommendedName>
        <fullName evidence="5">Tetratricopeptide repeat protein</fullName>
    </recommendedName>
</protein>
<keyword evidence="2" id="KW-0802">TPR repeat</keyword>
<dbReference type="PANTHER" id="PTHR45586">
    <property type="entry name" value="TPR REPEAT-CONTAINING PROTEIN PA4667"/>
    <property type="match status" value="1"/>
</dbReference>
<dbReference type="EMBL" id="LT634361">
    <property type="protein sequence ID" value="SFZ80129.1"/>
    <property type="molecule type" value="Genomic_DNA"/>
</dbReference>
<keyword evidence="4" id="KW-1185">Reference proteome</keyword>
<dbReference type="Pfam" id="PF13174">
    <property type="entry name" value="TPR_6"/>
    <property type="match status" value="1"/>
</dbReference>
<dbReference type="InterPro" id="IPR011990">
    <property type="entry name" value="TPR-like_helical_dom_sf"/>
</dbReference>
<dbReference type="InterPro" id="IPR051012">
    <property type="entry name" value="CellSynth/LPSAsmb/PSIAsmb"/>
</dbReference>